<evidence type="ECO:0008006" key="4">
    <source>
        <dbReference type="Google" id="ProtNLM"/>
    </source>
</evidence>
<keyword evidence="1" id="KW-1133">Transmembrane helix</keyword>
<evidence type="ECO:0000313" key="3">
    <source>
        <dbReference type="Proteomes" id="UP001571476"/>
    </source>
</evidence>
<proteinExistence type="predicted"/>
<keyword evidence="1" id="KW-0472">Membrane</keyword>
<dbReference type="RefSeq" id="WP_372566587.1">
    <property type="nucleotide sequence ID" value="NZ_JBGOSP010000042.1"/>
</dbReference>
<gene>
    <name evidence="2" type="ORF">ACEG43_41985</name>
</gene>
<evidence type="ECO:0000313" key="2">
    <source>
        <dbReference type="EMBL" id="MFA3842663.1"/>
    </source>
</evidence>
<dbReference type="Proteomes" id="UP001571476">
    <property type="component" value="Unassembled WGS sequence"/>
</dbReference>
<organism evidence="2 3">
    <name type="scientific">Streptomyces aureus</name>
    <dbReference type="NCBI Taxonomy" id="193461"/>
    <lineage>
        <taxon>Bacteria</taxon>
        <taxon>Bacillati</taxon>
        <taxon>Actinomycetota</taxon>
        <taxon>Actinomycetes</taxon>
        <taxon>Kitasatosporales</taxon>
        <taxon>Streptomycetaceae</taxon>
        <taxon>Streptomyces</taxon>
    </lineage>
</organism>
<feature type="transmembrane region" description="Helical" evidence="1">
    <location>
        <begin position="99"/>
        <end position="119"/>
    </location>
</feature>
<sequence>MSSRFAAAAPAGVAVCCALLSAVVHLVIAPEHLAETLYIGILFIAGSVALLLTAGALALWNSVTAWWAGALVSGGMILGFVLSRTIGLPGYHEQGWDPPYGVLSIIAEGMFLVAFFAWYGTRSAHAPSAPFRSKVPAGR</sequence>
<name>A0ABV4SYT7_9ACTN</name>
<dbReference type="EMBL" id="JBGOSP010000042">
    <property type="protein sequence ID" value="MFA3842663.1"/>
    <property type="molecule type" value="Genomic_DNA"/>
</dbReference>
<comment type="caution">
    <text evidence="2">The sequence shown here is derived from an EMBL/GenBank/DDBJ whole genome shotgun (WGS) entry which is preliminary data.</text>
</comment>
<protein>
    <recommendedName>
        <fullName evidence="4">Integral membrane protein</fullName>
    </recommendedName>
</protein>
<feature type="transmembrane region" description="Helical" evidence="1">
    <location>
        <begin position="66"/>
        <end position="87"/>
    </location>
</feature>
<reference evidence="2 3" key="1">
    <citation type="submission" date="2024-08" db="EMBL/GenBank/DDBJ databases">
        <title>Genome sequence of Streptomyces aureus CACIA-1.46HGO.</title>
        <authorList>
            <person name="Evangelista-Martinez Z."/>
        </authorList>
    </citation>
    <scope>NUCLEOTIDE SEQUENCE [LARGE SCALE GENOMIC DNA]</scope>
    <source>
        <strain evidence="2 3">CACIA-1.46HGO</strain>
    </source>
</reference>
<feature type="transmembrane region" description="Helical" evidence="1">
    <location>
        <begin position="36"/>
        <end position="59"/>
    </location>
</feature>
<keyword evidence="1" id="KW-0812">Transmembrane</keyword>
<accession>A0ABV4SYT7</accession>
<evidence type="ECO:0000256" key="1">
    <source>
        <dbReference type="SAM" id="Phobius"/>
    </source>
</evidence>
<keyword evidence="3" id="KW-1185">Reference proteome</keyword>